<evidence type="ECO:0000313" key="3">
    <source>
        <dbReference type="EMBL" id="KAL1409261.1"/>
    </source>
</evidence>
<accession>A0ABR3Q481</accession>
<gene>
    <name evidence="3" type="ORF">Q8F55_006094</name>
</gene>
<comment type="caution">
    <text evidence="3">The sequence shown here is derived from an EMBL/GenBank/DDBJ whole genome shotgun (WGS) entry which is preliminary data.</text>
</comment>
<protein>
    <recommendedName>
        <fullName evidence="5">Mating factor alpha</fullName>
    </recommendedName>
</protein>
<proteinExistence type="predicted"/>
<name>A0ABR3Q481_9TREE</name>
<sequence length="169" mass="19221">MVATKFLVAAVSALALGVQAAPLEERAEVVEAFQNNSPLNNYYNYDANSGVVSSKHGEGEITKEGPQNLISSDDNNPLVSGNKKRGAEDPAFDPREAQADPAYDPSAKRSVQEDKRWWLGGLSHYYGYNVYNWSYGRYLYAPYRWVGNYYGFWNWGYFGRYYRGFYPGY</sequence>
<feature type="compositionally biased region" description="Polar residues" evidence="1">
    <location>
        <begin position="68"/>
        <end position="79"/>
    </location>
</feature>
<organism evidence="3 4">
    <name type="scientific">Vanrija albida</name>
    <dbReference type="NCBI Taxonomy" id="181172"/>
    <lineage>
        <taxon>Eukaryota</taxon>
        <taxon>Fungi</taxon>
        <taxon>Dikarya</taxon>
        <taxon>Basidiomycota</taxon>
        <taxon>Agaricomycotina</taxon>
        <taxon>Tremellomycetes</taxon>
        <taxon>Trichosporonales</taxon>
        <taxon>Trichosporonaceae</taxon>
        <taxon>Vanrija</taxon>
    </lineage>
</organism>
<keyword evidence="2" id="KW-0732">Signal</keyword>
<feature type="compositionally biased region" description="Basic and acidic residues" evidence="1">
    <location>
        <begin position="85"/>
        <end position="98"/>
    </location>
</feature>
<dbReference type="RefSeq" id="XP_069209205.1">
    <property type="nucleotide sequence ID" value="XM_069354563.1"/>
</dbReference>
<evidence type="ECO:0000256" key="2">
    <source>
        <dbReference type="SAM" id="SignalP"/>
    </source>
</evidence>
<evidence type="ECO:0008006" key="5">
    <source>
        <dbReference type="Google" id="ProtNLM"/>
    </source>
</evidence>
<feature type="chain" id="PRO_5046421063" description="Mating factor alpha" evidence="2">
    <location>
        <begin position="21"/>
        <end position="169"/>
    </location>
</feature>
<evidence type="ECO:0000313" key="4">
    <source>
        <dbReference type="Proteomes" id="UP001565368"/>
    </source>
</evidence>
<dbReference type="Proteomes" id="UP001565368">
    <property type="component" value="Unassembled WGS sequence"/>
</dbReference>
<reference evidence="3 4" key="1">
    <citation type="submission" date="2023-08" db="EMBL/GenBank/DDBJ databases">
        <title>Annotated Genome Sequence of Vanrija albida AlHP1.</title>
        <authorList>
            <person name="Herzog R."/>
        </authorList>
    </citation>
    <scope>NUCLEOTIDE SEQUENCE [LARGE SCALE GENOMIC DNA]</scope>
    <source>
        <strain evidence="3 4">AlHP1</strain>
    </source>
</reference>
<dbReference type="GeneID" id="95987137"/>
<dbReference type="EMBL" id="JBBXJM010000004">
    <property type="protein sequence ID" value="KAL1409261.1"/>
    <property type="molecule type" value="Genomic_DNA"/>
</dbReference>
<feature type="signal peptide" evidence="2">
    <location>
        <begin position="1"/>
        <end position="20"/>
    </location>
</feature>
<feature type="region of interest" description="Disordered" evidence="1">
    <location>
        <begin position="54"/>
        <end position="108"/>
    </location>
</feature>
<evidence type="ECO:0000256" key="1">
    <source>
        <dbReference type="SAM" id="MobiDB-lite"/>
    </source>
</evidence>
<keyword evidence="4" id="KW-1185">Reference proteome</keyword>